<reference evidence="1" key="1">
    <citation type="submission" date="2022-06" db="EMBL/GenBank/DDBJ databases">
        <title>Phylogenomic reconstructions and comparative analyses of Kickxellomycotina fungi.</title>
        <authorList>
            <person name="Reynolds N.K."/>
            <person name="Stajich J.E."/>
            <person name="Barry K."/>
            <person name="Grigoriev I.V."/>
            <person name="Crous P."/>
            <person name="Smith M.E."/>
        </authorList>
    </citation>
    <scope>NUCLEOTIDE SEQUENCE</scope>
    <source>
        <strain evidence="1">RSA 2271</strain>
    </source>
</reference>
<dbReference type="EMBL" id="JAMZIH010007370">
    <property type="protein sequence ID" value="KAJ1673111.1"/>
    <property type="molecule type" value="Genomic_DNA"/>
</dbReference>
<sequence>TGNGLAKSIECSWPEEATIAVIKGVSKPLDVMSVKYGNSYTEFCFLSITWGIIADIDIESERFRWAGAARFDLYGLLRLLRLRRYRGK</sequence>
<name>A0ACC1HBV4_9FUNG</name>
<protein>
    <submittedName>
        <fullName evidence="1">Uncharacterized protein</fullName>
    </submittedName>
</protein>
<feature type="non-terminal residue" evidence="1">
    <location>
        <position position="1"/>
    </location>
</feature>
<gene>
    <name evidence="1" type="ORF">EV182_005866</name>
</gene>
<evidence type="ECO:0000313" key="1">
    <source>
        <dbReference type="EMBL" id="KAJ1673111.1"/>
    </source>
</evidence>
<keyword evidence="2" id="KW-1185">Reference proteome</keyword>
<proteinExistence type="predicted"/>
<organism evidence="1 2">
    <name type="scientific">Spiromyces aspiralis</name>
    <dbReference type="NCBI Taxonomy" id="68401"/>
    <lineage>
        <taxon>Eukaryota</taxon>
        <taxon>Fungi</taxon>
        <taxon>Fungi incertae sedis</taxon>
        <taxon>Zoopagomycota</taxon>
        <taxon>Kickxellomycotina</taxon>
        <taxon>Kickxellomycetes</taxon>
        <taxon>Kickxellales</taxon>
        <taxon>Kickxellaceae</taxon>
        <taxon>Spiromyces</taxon>
    </lineage>
</organism>
<comment type="caution">
    <text evidence="1">The sequence shown here is derived from an EMBL/GenBank/DDBJ whole genome shotgun (WGS) entry which is preliminary data.</text>
</comment>
<feature type="non-terminal residue" evidence="1">
    <location>
        <position position="88"/>
    </location>
</feature>
<accession>A0ACC1HBV4</accession>
<evidence type="ECO:0000313" key="2">
    <source>
        <dbReference type="Proteomes" id="UP001145114"/>
    </source>
</evidence>
<dbReference type="Proteomes" id="UP001145114">
    <property type="component" value="Unassembled WGS sequence"/>
</dbReference>